<evidence type="ECO:0000259" key="10">
    <source>
        <dbReference type="SMART" id="SM00653"/>
    </source>
</evidence>
<dbReference type="Gene3D" id="3.30.30.170">
    <property type="match status" value="1"/>
</dbReference>
<evidence type="ECO:0000256" key="8">
    <source>
        <dbReference type="ARBA" id="ARBA00032408"/>
    </source>
</evidence>
<dbReference type="SUPFAM" id="SSF75689">
    <property type="entry name" value="Zinc-binding domain of translation initiation factor 2 beta"/>
    <property type="match status" value="1"/>
</dbReference>
<comment type="similarity">
    <text evidence="2 9">Belongs to the eIF-2-beta/eIF-5 family.</text>
</comment>
<dbReference type="FunFam" id="3.30.30.170:FF:000001">
    <property type="entry name" value="Eukaryotic translation initiation factor 2 subunit"/>
    <property type="match status" value="1"/>
</dbReference>
<keyword evidence="12" id="KW-1185">Reference proteome</keyword>
<comment type="subunit">
    <text evidence="3 9">Heterotrimer composed of an alpha, a beta and a gamma chain.</text>
</comment>
<keyword evidence="5 9" id="KW-0396">Initiation factor</keyword>
<dbReference type="InterPro" id="IPR016190">
    <property type="entry name" value="Transl_init_fac_IF2/IF5_Zn-bd"/>
</dbReference>
<evidence type="ECO:0000256" key="1">
    <source>
        <dbReference type="ARBA" id="ARBA00003323"/>
    </source>
</evidence>
<evidence type="ECO:0000256" key="9">
    <source>
        <dbReference type="HAMAP-Rule" id="MF_00232"/>
    </source>
</evidence>
<dbReference type="InterPro" id="IPR002735">
    <property type="entry name" value="Transl_init_fac_IF2/IF5_dom"/>
</dbReference>
<evidence type="ECO:0000313" key="12">
    <source>
        <dbReference type="Proteomes" id="UP000094707"/>
    </source>
</evidence>
<keyword evidence="6 9" id="KW-0648">Protein biosynthesis</keyword>
<gene>
    <name evidence="9 11" type="primary">eif2b</name>
    <name evidence="11" type="ORF">MCBB_1739</name>
</gene>
<proteinExistence type="inferred from homology"/>
<dbReference type="NCBIfam" id="TIGR00311">
    <property type="entry name" value="aIF-2beta"/>
    <property type="match status" value="1"/>
</dbReference>
<dbReference type="NCBIfam" id="NF003067">
    <property type="entry name" value="PRK03988.1"/>
    <property type="match status" value="1"/>
</dbReference>
<dbReference type="InterPro" id="IPR045196">
    <property type="entry name" value="IF2/IF5"/>
</dbReference>
<dbReference type="GeneID" id="30412577"/>
<evidence type="ECO:0000256" key="4">
    <source>
        <dbReference type="ARBA" id="ARBA00022314"/>
    </source>
</evidence>
<protein>
    <recommendedName>
        <fullName evidence="4 9">Translation initiation factor 2 subunit beta</fullName>
    </recommendedName>
    <alternativeName>
        <fullName evidence="7 9">aIF2-beta</fullName>
    </alternativeName>
    <alternativeName>
        <fullName evidence="8 9">eIF-2-beta</fullName>
    </alternativeName>
</protein>
<evidence type="ECO:0000256" key="3">
    <source>
        <dbReference type="ARBA" id="ARBA00011243"/>
    </source>
</evidence>
<dbReference type="PANTHER" id="PTHR23001:SF3">
    <property type="entry name" value="EUKARYOTIC TRANSLATION INITIATION FACTOR 2 SUBUNIT 2"/>
    <property type="match status" value="1"/>
</dbReference>
<sequence length="136" mass="15759">MDEDYNELLDRAIDQLPEKVFETKRFTVPRAYSVIQGNRTIIQNFGEVADALNRDPQHVLKFLLRELGTAGNIEGSRAIMQGKFTHYLINDRIDDYVKRFVMCHECNRPDTKIIREDRIFLLKCEACGAKAPLKTL</sequence>
<dbReference type="SUPFAM" id="SSF100966">
    <property type="entry name" value="Translation initiation factor 2 beta, aIF2beta, N-terminal domain"/>
    <property type="match status" value="1"/>
</dbReference>
<evidence type="ECO:0000256" key="6">
    <source>
        <dbReference type="ARBA" id="ARBA00022917"/>
    </source>
</evidence>
<name>A0A1D3L3R1_9EURY</name>
<evidence type="ECO:0000313" key="11">
    <source>
        <dbReference type="EMBL" id="SCG86294.1"/>
    </source>
</evidence>
<evidence type="ECO:0000256" key="2">
    <source>
        <dbReference type="ARBA" id="ARBA00010397"/>
    </source>
</evidence>
<dbReference type="GO" id="GO:0003743">
    <property type="term" value="F:translation initiation factor activity"/>
    <property type="evidence" value="ECO:0007669"/>
    <property type="project" value="UniProtKB-UniRule"/>
</dbReference>
<reference evidence="11 12" key="1">
    <citation type="submission" date="2016-08" db="EMBL/GenBank/DDBJ databases">
        <authorList>
            <person name="Seilhamer J.J."/>
        </authorList>
    </citation>
    <scope>NUCLEOTIDE SEQUENCE [LARGE SCALE GENOMIC DNA]</scope>
    <source>
        <strain evidence="11">Buetzberg</strain>
    </source>
</reference>
<dbReference type="InterPro" id="IPR004458">
    <property type="entry name" value="TIF2_bsu_arc"/>
</dbReference>
<dbReference type="KEGG" id="mcub:MCBB_1739"/>
<dbReference type="InterPro" id="IPR016189">
    <property type="entry name" value="Transl_init_fac_IF2/IF5_N"/>
</dbReference>
<dbReference type="EMBL" id="LT607756">
    <property type="protein sequence ID" value="SCG86294.1"/>
    <property type="molecule type" value="Genomic_DNA"/>
</dbReference>
<dbReference type="AlphaFoldDB" id="A0A1D3L3R1"/>
<evidence type="ECO:0000256" key="5">
    <source>
        <dbReference type="ARBA" id="ARBA00022540"/>
    </source>
</evidence>
<evidence type="ECO:0000256" key="7">
    <source>
        <dbReference type="ARBA" id="ARBA00031466"/>
    </source>
</evidence>
<dbReference type="SMART" id="SM00653">
    <property type="entry name" value="eIF2B_5"/>
    <property type="match status" value="1"/>
</dbReference>
<dbReference type="PANTHER" id="PTHR23001">
    <property type="entry name" value="EUKARYOTIC TRANSLATION INITIATION FACTOR"/>
    <property type="match status" value="1"/>
</dbReference>
<dbReference type="HAMAP" id="MF_00232">
    <property type="entry name" value="eIF_2_beta"/>
    <property type="match status" value="1"/>
</dbReference>
<comment type="function">
    <text evidence="1 9">eIF-2 functions in the early steps of protein synthesis by forming a ternary complex with GTP and initiator tRNA.</text>
</comment>
<dbReference type="Proteomes" id="UP000094707">
    <property type="component" value="Chromosome I"/>
</dbReference>
<feature type="domain" description="Translation initiation factor IF2/IF5" evidence="10">
    <location>
        <begin position="23"/>
        <end position="130"/>
    </location>
</feature>
<dbReference type="STRING" id="118062.MCBB_1739"/>
<accession>A0A1D3L3R1</accession>
<dbReference type="Pfam" id="PF01873">
    <property type="entry name" value="eIF-5_eIF-2B"/>
    <property type="match status" value="1"/>
</dbReference>
<dbReference type="OrthoDB" id="38099at2157"/>
<dbReference type="RefSeq" id="WP_071907371.1">
    <property type="nucleotide sequence ID" value="NZ_LT607756.1"/>
</dbReference>
<dbReference type="PATRIC" id="fig|129848.4.peg.1781"/>
<organism evidence="11 12">
    <name type="scientific">Methanobacterium congolense</name>
    <dbReference type="NCBI Taxonomy" id="118062"/>
    <lineage>
        <taxon>Archaea</taxon>
        <taxon>Methanobacteriati</taxon>
        <taxon>Methanobacteriota</taxon>
        <taxon>Methanomada group</taxon>
        <taxon>Methanobacteria</taxon>
        <taxon>Methanobacteriales</taxon>
        <taxon>Methanobacteriaceae</taxon>
        <taxon>Methanobacterium</taxon>
    </lineage>
</organism>